<dbReference type="RefSeq" id="XP_056697869.1">
    <property type="nucleotide sequence ID" value="XM_056841891.1"/>
</dbReference>
<accession>A0ABM3RQI0</accession>
<keyword evidence="1" id="KW-1185">Reference proteome</keyword>
<reference evidence="2" key="2">
    <citation type="submission" date="2025-08" db="UniProtKB">
        <authorList>
            <consortium name="RefSeq"/>
        </authorList>
    </citation>
    <scope>IDENTIFICATION</scope>
    <source>
        <tissue evidence="2">Leaf</tissue>
    </source>
</reference>
<proteinExistence type="predicted"/>
<dbReference type="CDD" id="cd09272">
    <property type="entry name" value="RNase_HI_RT_Ty1"/>
    <property type="match status" value="1"/>
</dbReference>
<evidence type="ECO:0008006" key="3">
    <source>
        <dbReference type="Google" id="ProtNLM"/>
    </source>
</evidence>
<dbReference type="GeneID" id="130471643"/>
<name>A0ABM3RQI0_SPIOL</name>
<dbReference type="Proteomes" id="UP000813463">
    <property type="component" value="Chromosome 4"/>
</dbReference>
<gene>
    <name evidence="2" type="primary">LOC130471643</name>
</gene>
<sequence length="204" mass="23254">MVVRSLNVDKDPFLPRKNDEEILGPESPYLSAIGALMYLASHMRPDISFSVNLLARFSSCTSNSNALEWDKESTSSNHAEILASHETSRECVWLSYVIQHIKEYCGISIGKEAPIVIYENNATCIVQLKEGYIKGDRTKHILPKFFFTHELQKNNDVQVLQIRLSENLANLFTKALPTSTFKKLVYHIGFRHLKDLKLCNHEGE</sequence>
<organism evidence="1 2">
    <name type="scientific">Spinacia oleracea</name>
    <name type="common">Spinach</name>
    <dbReference type="NCBI Taxonomy" id="3562"/>
    <lineage>
        <taxon>Eukaryota</taxon>
        <taxon>Viridiplantae</taxon>
        <taxon>Streptophyta</taxon>
        <taxon>Embryophyta</taxon>
        <taxon>Tracheophyta</taxon>
        <taxon>Spermatophyta</taxon>
        <taxon>Magnoliopsida</taxon>
        <taxon>eudicotyledons</taxon>
        <taxon>Gunneridae</taxon>
        <taxon>Pentapetalae</taxon>
        <taxon>Caryophyllales</taxon>
        <taxon>Chenopodiaceae</taxon>
        <taxon>Chenopodioideae</taxon>
        <taxon>Anserineae</taxon>
        <taxon>Spinacia</taxon>
    </lineage>
</organism>
<reference evidence="1" key="1">
    <citation type="journal article" date="2021" name="Nat. Commun.">
        <title>Genomic analyses provide insights into spinach domestication and the genetic basis of agronomic traits.</title>
        <authorList>
            <person name="Cai X."/>
            <person name="Sun X."/>
            <person name="Xu C."/>
            <person name="Sun H."/>
            <person name="Wang X."/>
            <person name="Ge C."/>
            <person name="Zhang Z."/>
            <person name="Wang Q."/>
            <person name="Fei Z."/>
            <person name="Jiao C."/>
            <person name="Wang Q."/>
        </authorList>
    </citation>
    <scope>NUCLEOTIDE SEQUENCE [LARGE SCALE GENOMIC DNA]</scope>
    <source>
        <strain evidence="1">cv. Varoflay</strain>
    </source>
</reference>
<evidence type="ECO:0000313" key="1">
    <source>
        <dbReference type="Proteomes" id="UP000813463"/>
    </source>
</evidence>
<protein>
    <recommendedName>
        <fullName evidence="3">Reverse transcriptase Ty1/copia-type domain-containing protein</fullName>
    </recommendedName>
</protein>
<evidence type="ECO:0000313" key="2">
    <source>
        <dbReference type="RefSeq" id="XP_056697869.1"/>
    </source>
</evidence>